<dbReference type="Gene3D" id="3.30.930.10">
    <property type="entry name" value="Bira Bifunctional Protein, Domain 2"/>
    <property type="match status" value="1"/>
</dbReference>
<keyword evidence="4" id="KW-0808">Transferase</keyword>
<evidence type="ECO:0000256" key="2">
    <source>
        <dbReference type="PIRSR" id="PIRSR001549-1"/>
    </source>
</evidence>
<dbReference type="PANTHER" id="PTHR43707:SF1">
    <property type="entry name" value="HISTIDINE--TRNA LIGASE, MITOCHONDRIAL-RELATED"/>
    <property type="match status" value="1"/>
</dbReference>
<dbReference type="Proteomes" id="UP000246132">
    <property type="component" value="Unassembled WGS sequence"/>
</dbReference>
<dbReference type="RefSeq" id="WP_109767819.1">
    <property type="nucleotide sequence ID" value="NZ_QFWV02000004.1"/>
</dbReference>
<organism evidence="4 5">
    <name type="scientific">Oceaniradius stylonematis</name>
    <dbReference type="NCBI Taxonomy" id="2184161"/>
    <lineage>
        <taxon>Bacteria</taxon>
        <taxon>Pseudomonadati</taxon>
        <taxon>Pseudomonadota</taxon>
        <taxon>Alphaproteobacteria</taxon>
        <taxon>Hyphomicrobiales</taxon>
        <taxon>Ahrensiaceae</taxon>
        <taxon>Oceaniradius</taxon>
    </lineage>
</organism>
<dbReference type="GO" id="GO:0000105">
    <property type="term" value="P:L-histidine biosynthetic process"/>
    <property type="evidence" value="ECO:0007669"/>
    <property type="project" value="UniProtKB-KW"/>
</dbReference>
<proteinExistence type="predicted"/>
<dbReference type="GO" id="GO:0006427">
    <property type="term" value="P:histidyl-tRNA aminoacylation"/>
    <property type="evidence" value="ECO:0007669"/>
    <property type="project" value="TreeGrafter"/>
</dbReference>
<feature type="binding site" evidence="2">
    <location>
        <position position="106"/>
    </location>
    <ligand>
        <name>L-histidine</name>
        <dbReference type="ChEBI" id="CHEBI:57595"/>
    </ligand>
</feature>
<dbReference type="InterPro" id="IPR041715">
    <property type="entry name" value="HisRS-like_core"/>
</dbReference>
<dbReference type="GO" id="GO:0004821">
    <property type="term" value="F:histidine-tRNA ligase activity"/>
    <property type="evidence" value="ECO:0007669"/>
    <property type="project" value="TreeGrafter"/>
</dbReference>
<reference evidence="4 5" key="1">
    <citation type="journal article" date="2018" name="Int. J. Syst. Bacteriol.">
        <title>Oceaniradius stylonemae gen. nov., sp. nov., isolated from a red alga, Stylonema cornu-cervi.</title>
        <authorList>
            <person name="Jeong S."/>
        </authorList>
    </citation>
    <scope>NUCLEOTIDE SEQUENCE [LARGE SCALE GENOMIC DNA]</scope>
    <source>
        <strain evidence="4 5">StC1</strain>
    </source>
</reference>
<evidence type="ECO:0000259" key="3">
    <source>
        <dbReference type="Pfam" id="PF13393"/>
    </source>
</evidence>
<dbReference type="GO" id="GO:0005737">
    <property type="term" value="C:cytoplasm"/>
    <property type="evidence" value="ECO:0007669"/>
    <property type="project" value="InterPro"/>
</dbReference>
<comment type="caution">
    <text evidence="4">The sequence shown here is derived from an EMBL/GenBank/DDBJ whole genome shotgun (WGS) entry which is preliminary data.</text>
</comment>
<feature type="binding site" evidence="2">
    <location>
        <position position="102"/>
    </location>
    <ligand>
        <name>L-histidine</name>
        <dbReference type="ChEBI" id="CHEBI:57595"/>
    </ligand>
</feature>
<feature type="binding site" evidence="2">
    <location>
        <begin position="64"/>
        <end position="66"/>
    </location>
    <ligand>
        <name>L-histidine</name>
        <dbReference type="ChEBI" id="CHEBI:57595"/>
    </ligand>
</feature>
<dbReference type="PANTHER" id="PTHR43707">
    <property type="entry name" value="HISTIDYL-TRNA SYNTHETASE"/>
    <property type="match status" value="1"/>
</dbReference>
<dbReference type="EMBL" id="QFWV02000004">
    <property type="protein sequence ID" value="RKF07031.1"/>
    <property type="molecule type" value="Genomic_DNA"/>
</dbReference>
<feature type="binding site" evidence="2">
    <location>
        <begin position="318"/>
        <end position="319"/>
    </location>
    <ligand>
        <name>L-histidine</name>
        <dbReference type="ChEBI" id="CHEBI:57595"/>
    </ligand>
</feature>
<dbReference type="InterPro" id="IPR004516">
    <property type="entry name" value="HisRS/HisZ"/>
</dbReference>
<dbReference type="GO" id="GO:0016757">
    <property type="term" value="F:glycosyltransferase activity"/>
    <property type="evidence" value="ECO:0007669"/>
    <property type="project" value="UniProtKB-KW"/>
</dbReference>
<gene>
    <name evidence="4" type="ORF">DEM25_003930</name>
</gene>
<dbReference type="AlphaFoldDB" id="A0A3A8AMU4"/>
<dbReference type="NCBIfam" id="NF008951">
    <property type="entry name" value="PRK12295.1-4"/>
    <property type="match status" value="1"/>
</dbReference>
<keyword evidence="4" id="KW-0328">Glycosyltransferase</keyword>
<evidence type="ECO:0000313" key="5">
    <source>
        <dbReference type="Proteomes" id="UP000246132"/>
    </source>
</evidence>
<dbReference type="Pfam" id="PF13393">
    <property type="entry name" value="tRNA-synt_His"/>
    <property type="match status" value="2"/>
</dbReference>
<dbReference type="SUPFAM" id="SSF55681">
    <property type="entry name" value="Class II aaRS and biotin synthetases"/>
    <property type="match status" value="1"/>
</dbReference>
<feature type="binding site" evidence="2">
    <location>
        <position position="91"/>
    </location>
    <ligand>
        <name>L-histidine</name>
        <dbReference type="ChEBI" id="CHEBI:57595"/>
    </ligand>
</feature>
<dbReference type="PIRSF" id="PIRSF001549">
    <property type="entry name" value="His-tRNA_synth"/>
    <property type="match status" value="1"/>
</dbReference>
<sequence>MNAHRSFAARADIETILAGLGAARIDVPVLQPADPFLDMAGEELRRRIFVTQSETGEALCLRPEFTIPVCMAHLSAQSGPARHGYVGTVFRQRRAGASEFLQAGIEDIGAADTLDADARSVADAATMIGRLGVPEGAVETVLGDQTVFDAVLAALGLPAGWRLALAHAFGSDAALAATLDRLSRPAPMPEMPAAIADPARAGDRAALEAAIAGEMRAASLPEAGGRAATDIAGRLLAKVEAAQHLPDPARLDALRSFLAISAPLAAAPDALAQWQSDAGVDISDAVAALAARTDALAARGRDPQATTYRASFGRRLDYYTGLVFEMRSTGGDVLAGGGRYDRLLPLLGAEAPTPGVGFSVWLDRVARAAGGVS</sequence>
<dbReference type="InterPro" id="IPR045864">
    <property type="entry name" value="aa-tRNA-synth_II/BPL/LPL"/>
</dbReference>
<keyword evidence="5" id="KW-1185">Reference proteome</keyword>
<protein>
    <submittedName>
        <fullName evidence="4">ATP phosphoribosyltransferase regulatory subunit</fullName>
    </submittedName>
</protein>
<feature type="domain" description="Class II Histidinyl-tRNA synthetase (HisRS)-like catalytic core" evidence="3">
    <location>
        <begin position="7"/>
        <end position="210"/>
    </location>
</feature>
<evidence type="ECO:0000313" key="4">
    <source>
        <dbReference type="EMBL" id="RKF07031.1"/>
    </source>
</evidence>
<dbReference type="OrthoDB" id="9797914at2"/>
<name>A0A3A8AMU4_9HYPH</name>
<accession>A0A3A8AMU4</accession>
<feature type="domain" description="Class II Histidinyl-tRNA synthetase (HisRS)-like catalytic core" evidence="3">
    <location>
        <begin position="247"/>
        <end position="365"/>
    </location>
</feature>
<evidence type="ECO:0000256" key="1">
    <source>
        <dbReference type="ARBA" id="ARBA00023102"/>
    </source>
</evidence>
<feature type="binding site" evidence="2">
    <location>
        <position position="314"/>
    </location>
    <ligand>
        <name>L-histidine</name>
        <dbReference type="ChEBI" id="CHEBI:57595"/>
    </ligand>
</feature>
<keyword evidence="1" id="KW-0368">Histidine biosynthesis</keyword>
<keyword evidence="1" id="KW-0028">Amino-acid biosynthesis</keyword>